<proteinExistence type="inferred from homology"/>
<dbReference type="InterPro" id="IPR050465">
    <property type="entry name" value="UPF0194_transport"/>
</dbReference>
<dbReference type="InterPro" id="IPR058625">
    <property type="entry name" value="MdtA-like_BSH"/>
</dbReference>
<reference evidence="9" key="1">
    <citation type="submission" date="2020-02" db="EMBL/GenBank/DDBJ databases">
        <authorList>
            <person name="Meier V. D."/>
        </authorList>
    </citation>
    <scope>NUCLEOTIDE SEQUENCE</scope>
    <source>
        <strain evidence="9">AVDCRST_MAG92</strain>
    </source>
</reference>
<sequence length="487" mass="52304">MELPLIGKVKRPLPWLMGLMAAGIVGLGGVAYVVVGTKTPKIDLNKLTVPTQSQNLTVRITANGKVQPIQSVNLSPKTAGRLAKLLVEQGDRVQQGQVLAQMEDADLQARLSQARANLSKAQASLAEARAGSRPEEIRQANARLLQAQARLDESRAGNPSEIDQAKAQVESAQSRLDLARKRADRFTSLAEQGAQTLDKRDEALSELRNAQAALNEAQQRLQKVETGNPPQIAQLEAAVAEAQAEVQQRQNGKRQSEIDQFVATVKAAEAEVQAAEVQLKDTVVIAPFTGIVTQKYATVGAFVAPSTSASSTASATSTSILALAKGLEILAKVPEVGIRQIKPGQMVEVVADAFPDQVFKGRVQLVAPEAIVDQNVTSFQVRIALDTGQNELRSGMNVNLTFLGENVSNALVVPTVAIVTQKDGKRGVLVPDADNKPKFKPVTTGPEIQTQTQILEGLKQGERVFIAPPEEFIQKQKEQAENEKKGK</sequence>
<gene>
    <name evidence="9" type="ORF">AVDCRST_MAG92-5126</name>
</gene>
<evidence type="ECO:0000256" key="3">
    <source>
        <dbReference type="ARBA" id="ARBA00023054"/>
    </source>
</evidence>
<keyword evidence="3 4" id="KW-0175">Coiled coil</keyword>
<evidence type="ECO:0000259" key="6">
    <source>
        <dbReference type="Pfam" id="PF25917"/>
    </source>
</evidence>
<accession>A0A6J4KE25</accession>
<dbReference type="InterPro" id="IPR058627">
    <property type="entry name" value="MdtA-like_C"/>
</dbReference>
<evidence type="ECO:0000256" key="5">
    <source>
        <dbReference type="SAM" id="Phobius"/>
    </source>
</evidence>
<dbReference type="Pfam" id="PF25917">
    <property type="entry name" value="BSH_RND"/>
    <property type="match status" value="1"/>
</dbReference>
<dbReference type="PANTHER" id="PTHR32347:SF14">
    <property type="entry name" value="EFFLUX SYSTEM COMPONENT YKNX-RELATED"/>
    <property type="match status" value="1"/>
</dbReference>
<comment type="similarity">
    <text evidence="2">Belongs to the membrane fusion protein (MFP) (TC 8.A.1) family.</text>
</comment>
<dbReference type="GO" id="GO:0022857">
    <property type="term" value="F:transmembrane transporter activity"/>
    <property type="evidence" value="ECO:0007669"/>
    <property type="project" value="InterPro"/>
</dbReference>
<dbReference type="Gene3D" id="2.40.30.170">
    <property type="match status" value="1"/>
</dbReference>
<feature type="domain" description="Multidrug resistance protein MdtA-like C-terminal permuted SH3" evidence="8">
    <location>
        <begin position="409"/>
        <end position="466"/>
    </location>
</feature>
<evidence type="ECO:0000313" key="9">
    <source>
        <dbReference type="EMBL" id="CAA9301640.1"/>
    </source>
</evidence>
<feature type="domain" description="Multidrug resistance protein MdtA-like barrel-sandwich hybrid" evidence="6">
    <location>
        <begin position="71"/>
        <end position="308"/>
    </location>
</feature>
<name>A0A6J4KE25_9CYAN</name>
<evidence type="ECO:0000259" key="7">
    <source>
        <dbReference type="Pfam" id="PF25954"/>
    </source>
</evidence>
<feature type="coiled-coil region" evidence="4">
    <location>
        <begin position="104"/>
        <end position="278"/>
    </location>
</feature>
<dbReference type="Gene3D" id="2.40.420.20">
    <property type="match status" value="1"/>
</dbReference>
<dbReference type="AlphaFoldDB" id="A0A6J4KE25"/>
<dbReference type="Gene3D" id="2.40.50.100">
    <property type="match status" value="1"/>
</dbReference>
<dbReference type="PANTHER" id="PTHR32347">
    <property type="entry name" value="EFFLUX SYSTEM COMPONENT YKNX-RELATED"/>
    <property type="match status" value="1"/>
</dbReference>
<organism evidence="9">
    <name type="scientific">uncultured Coleofasciculus sp</name>
    <dbReference type="NCBI Taxonomy" id="1267456"/>
    <lineage>
        <taxon>Bacteria</taxon>
        <taxon>Bacillati</taxon>
        <taxon>Cyanobacteriota</taxon>
        <taxon>Cyanophyceae</taxon>
        <taxon>Coleofasciculales</taxon>
        <taxon>Coleofasciculaceae</taxon>
        <taxon>Coleofasciculus</taxon>
        <taxon>environmental samples</taxon>
    </lineage>
</organism>
<evidence type="ECO:0000259" key="8">
    <source>
        <dbReference type="Pfam" id="PF25967"/>
    </source>
</evidence>
<feature type="transmembrane region" description="Helical" evidence="5">
    <location>
        <begin position="12"/>
        <end position="35"/>
    </location>
</feature>
<dbReference type="EMBL" id="CADCTM010000892">
    <property type="protein sequence ID" value="CAA9301640.1"/>
    <property type="molecule type" value="Genomic_DNA"/>
</dbReference>
<dbReference type="GO" id="GO:0030313">
    <property type="term" value="C:cell envelope"/>
    <property type="evidence" value="ECO:0007669"/>
    <property type="project" value="UniProtKB-SubCell"/>
</dbReference>
<dbReference type="PRINTS" id="PR01490">
    <property type="entry name" value="RTXTOXIND"/>
</dbReference>
<dbReference type="InterPro" id="IPR058792">
    <property type="entry name" value="Beta-barrel_RND_2"/>
</dbReference>
<dbReference type="SUPFAM" id="SSF111369">
    <property type="entry name" value="HlyD-like secretion proteins"/>
    <property type="match status" value="2"/>
</dbReference>
<keyword evidence="5" id="KW-0812">Transmembrane</keyword>
<keyword evidence="5" id="KW-1133">Transmembrane helix</keyword>
<dbReference type="Pfam" id="PF25954">
    <property type="entry name" value="Beta-barrel_RND_2"/>
    <property type="match status" value="1"/>
</dbReference>
<dbReference type="NCBIfam" id="TIGR01730">
    <property type="entry name" value="RND_mfp"/>
    <property type="match status" value="1"/>
</dbReference>
<evidence type="ECO:0000256" key="2">
    <source>
        <dbReference type="ARBA" id="ARBA00009477"/>
    </source>
</evidence>
<evidence type="ECO:0000256" key="1">
    <source>
        <dbReference type="ARBA" id="ARBA00004196"/>
    </source>
</evidence>
<dbReference type="InterPro" id="IPR006143">
    <property type="entry name" value="RND_pump_MFP"/>
</dbReference>
<dbReference type="Pfam" id="PF25967">
    <property type="entry name" value="RND-MFP_C"/>
    <property type="match status" value="1"/>
</dbReference>
<protein>
    <submittedName>
        <fullName evidence="9">HlyD family secretion protein</fullName>
    </submittedName>
</protein>
<feature type="domain" description="CusB-like beta-barrel" evidence="7">
    <location>
        <begin position="331"/>
        <end position="404"/>
    </location>
</feature>
<dbReference type="Gene3D" id="1.10.287.470">
    <property type="entry name" value="Helix hairpin bin"/>
    <property type="match status" value="2"/>
</dbReference>
<keyword evidence="5" id="KW-0472">Membrane</keyword>
<comment type="subcellular location">
    <subcellularLocation>
        <location evidence="1">Cell envelope</location>
    </subcellularLocation>
</comment>
<dbReference type="GO" id="GO:0016020">
    <property type="term" value="C:membrane"/>
    <property type="evidence" value="ECO:0007669"/>
    <property type="project" value="InterPro"/>
</dbReference>
<evidence type="ECO:0000256" key="4">
    <source>
        <dbReference type="SAM" id="Coils"/>
    </source>
</evidence>